<dbReference type="Proteomes" id="UP000729402">
    <property type="component" value="Unassembled WGS sequence"/>
</dbReference>
<organism evidence="3 4">
    <name type="scientific">Zizania palustris</name>
    <name type="common">Northern wild rice</name>
    <dbReference type="NCBI Taxonomy" id="103762"/>
    <lineage>
        <taxon>Eukaryota</taxon>
        <taxon>Viridiplantae</taxon>
        <taxon>Streptophyta</taxon>
        <taxon>Embryophyta</taxon>
        <taxon>Tracheophyta</taxon>
        <taxon>Spermatophyta</taxon>
        <taxon>Magnoliopsida</taxon>
        <taxon>Liliopsida</taxon>
        <taxon>Poales</taxon>
        <taxon>Poaceae</taxon>
        <taxon>BOP clade</taxon>
        <taxon>Oryzoideae</taxon>
        <taxon>Oryzeae</taxon>
        <taxon>Zizaniinae</taxon>
        <taxon>Zizania</taxon>
    </lineage>
</organism>
<keyword evidence="2" id="KW-0472">Membrane</keyword>
<protein>
    <submittedName>
        <fullName evidence="3">Uncharacterized protein</fullName>
    </submittedName>
</protein>
<comment type="caution">
    <text evidence="3">The sequence shown here is derived from an EMBL/GenBank/DDBJ whole genome shotgun (WGS) entry which is preliminary data.</text>
</comment>
<dbReference type="OrthoDB" id="678085at2759"/>
<proteinExistence type="predicted"/>
<feature type="region of interest" description="Disordered" evidence="1">
    <location>
        <begin position="181"/>
        <end position="223"/>
    </location>
</feature>
<evidence type="ECO:0000256" key="1">
    <source>
        <dbReference type="SAM" id="MobiDB-lite"/>
    </source>
</evidence>
<reference evidence="3" key="1">
    <citation type="journal article" date="2021" name="bioRxiv">
        <title>Whole Genome Assembly and Annotation of Northern Wild Rice, Zizania palustris L., Supports a Whole Genome Duplication in the Zizania Genus.</title>
        <authorList>
            <person name="Haas M."/>
            <person name="Kono T."/>
            <person name="Macchietto M."/>
            <person name="Millas R."/>
            <person name="McGilp L."/>
            <person name="Shao M."/>
            <person name="Duquette J."/>
            <person name="Hirsch C.N."/>
            <person name="Kimball J."/>
        </authorList>
    </citation>
    <scope>NUCLEOTIDE SEQUENCE</scope>
    <source>
        <tissue evidence="3">Fresh leaf tissue</tissue>
    </source>
</reference>
<accession>A0A8J5W066</accession>
<dbReference type="EMBL" id="JAAALK010000102">
    <property type="protein sequence ID" value="KAG8081646.1"/>
    <property type="molecule type" value="Genomic_DNA"/>
</dbReference>
<keyword evidence="4" id="KW-1185">Reference proteome</keyword>
<feature type="region of interest" description="Disordered" evidence="1">
    <location>
        <begin position="46"/>
        <end position="72"/>
    </location>
</feature>
<sequence length="279" mass="30379">MEVRRFRWWEDEAAVGEEEGEEERRMAAKRRKRSIVELFAAVPQVSAGGGEGLGGETDQEESTQGGATSRVEAKKKGFKKDKVVVQIGVTKKLPAGATGLVMYYTVVLNYTSMVISFFVSGEKQQDKRKTTLLKDTGVMSPSNSLLKPKHVTFSDDNGILGQTASRLGDVIEKSQLLQASQQSYEDGKSQGSDDQHGTDEPQFTYKRTGAGLETVEEDTGSTVPLTKSKQKTILGNSVDLNHCLDMSTRGNCLSSISSAVSIQSLLKTLLAWTLAKMMA</sequence>
<gene>
    <name evidence="3" type="ORF">GUJ93_ZPchr0628g40558</name>
</gene>
<dbReference type="AlphaFoldDB" id="A0A8J5W066"/>
<evidence type="ECO:0000256" key="2">
    <source>
        <dbReference type="SAM" id="Phobius"/>
    </source>
</evidence>
<evidence type="ECO:0000313" key="4">
    <source>
        <dbReference type="Proteomes" id="UP000729402"/>
    </source>
</evidence>
<feature type="compositionally biased region" description="Basic and acidic residues" evidence="1">
    <location>
        <begin position="185"/>
        <end position="199"/>
    </location>
</feature>
<feature type="transmembrane region" description="Helical" evidence="2">
    <location>
        <begin position="101"/>
        <end position="119"/>
    </location>
</feature>
<keyword evidence="2" id="KW-0812">Transmembrane</keyword>
<reference evidence="3" key="2">
    <citation type="submission" date="2021-02" db="EMBL/GenBank/DDBJ databases">
        <authorList>
            <person name="Kimball J.A."/>
            <person name="Haas M.W."/>
            <person name="Macchietto M."/>
            <person name="Kono T."/>
            <person name="Duquette J."/>
            <person name="Shao M."/>
        </authorList>
    </citation>
    <scope>NUCLEOTIDE SEQUENCE</scope>
    <source>
        <tissue evidence="3">Fresh leaf tissue</tissue>
    </source>
</reference>
<evidence type="ECO:0000313" key="3">
    <source>
        <dbReference type="EMBL" id="KAG8081646.1"/>
    </source>
</evidence>
<name>A0A8J5W066_ZIZPA</name>
<dbReference type="PANTHER" id="PTHR36892">
    <property type="entry name" value="OS01G0201800 PROTEIN"/>
    <property type="match status" value="1"/>
</dbReference>
<keyword evidence="2" id="KW-1133">Transmembrane helix</keyword>
<dbReference type="PANTHER" id="PTHR36892:SF1">
    <property type="entry name" value="OS05G0518200 PROTEIN"/>
    <property type="match status" value="1"/>
</dbReference>